<feature type="region of interest" description="Disordered" evidence="1">
    <location>
        <begin position="176"/>
        <end position="202"/>
    </location>
</feature>
<dbReference type="Proteomes" id="UP000033647">
    <property type="component" value="Unassembled WGS sequence"/>
</dbReference>
<dbReference type="AlphaFoldDB" id="A0A0F4GLX8"/>
<comment type="caution">
    <text evidence="2">The sequence shown here is derived from an EMBL/GenBank/DDBJ whole genome shotgun (WGS) entry which is preliminary data.</text>
</comment>
<dbReference type="EMBL" id="LAFY01000432">
    <property type="protein sequence ID" value="KJX98067.1"/>
    <property type="molecule type" value="Genomic_DNA"/>
</dbReference>
<name>A0A0F4GLX8_9PEZI</name>
<sequence length="202" mass="22207">MPDTNDTETTESNDPPTAAPASPSSNVSRGEMSDAQPARQKNAASEEGEDTVPQQNSSTHMPLPSTTPSTQVYSKEARVYHARHAALIEDHDNQRHHQCEQGCLALLLEPRVPHYTRIQVLQLLATVVAPSRAGGYLSEAQEMLDLMDGDQVGVQLLKDDNRRMLADLDRWRAENGLDVDLEGTMEDQSEEDSGEDREATAS</sequence>
<feature type="compositionally biased region" description="Polar residues" evidence="1">
    <location>
        <begin position="52"/>
        <end position="70"/>
    </location>
</feature>
<accession>A0A0F4GLX8</accession>
<protein>
    <submittedName>
        <fullName evidence="2">Uncharacterized protein</fullName>
    </submittedName>
</protein>
<organism evidence="2 3">
    <name type="scientific">Zymoseptoria brevis</name>
    <dbReference type="NCBI Taxonomy" id="1047168"/>
    <lineage>
        <taxon>Eukaryota</taxon>
        <taxon>Fungi</taxon>
        <taxon>Dikarya</taxon>
        <taxon>Ascomycota</taxon>
        <taxon>Pezizomycotina</taxon>
        <taxon>Dothideomycetes</taxon>
        <taxon>Dothideomycetidae</taxon>
        <taxon>Mycosphaerellales</taxon>
        <taxon>Mycosphaerellaceae</taxon>
        <taxon>Zymoseptoria</taxon>
    </lineage>
</organism>
<dbReference type="OrthoDB" id="3944318at2759"/>
<evidence type="ECO:0000256" key="1">
    <source>
        <dbReference type="SAM" id="MobiDB-lite"/>
    </source>
</evidence>
<feature type="region of interest" description="Disordered" evidence="1">
    <location>
        <begin position="1"/>
        <end position="70"/>
    </location>
</feature>
<evidence type="ECO:0000313" key="2">
    <source>
        <dbReference type="EMBL" id="KJX98067.1"/>
    </source>
</evidence>
<proteinExistence type="predicted"/>
<evidence type="ECO:0000313" key="3">
    <source>
        <dbReference type="Proteomes" id="UP000033647"/>
    </source>
</evidence>
<gene>
    <name evidence="2" type="ORF">TI39_contig440g00009</name>
</gene>
<feature type="compositionally biased region" description="Acidic residues" evidence="1">
    <location>
        <begin position="177"/>
        <end position="195"/>
    </location>
</feature>
<feature type="compositionally biased region" description="Acidic residues" evidence="1">
    <location>
        <begin position="1"/>
        <end position="11"/>
    </location>
</feature>
<reference evidence="2 3" key="1">
    <citation type="submission" date="2015-03" db="EMBL/GenBank/DDBJ databases">
        <title>RNA-seq based gene annotation and comparative genomics of four Zymoseptoria species reveal species-specific pathogenicity related genes and transposable element activity.</title>
        <authorList>
            <person name="Grandaubert J."/>
            <person name="Bhattacharyya A."/>
            <person name="Stukenbrock E.H."/>
        </authorList>
    </citation>
    <scope>NUCLEOTIDE SEQUENCE [LARGE SCALE GENOMIC DNA]</scope>
    <source>
        <strain evidence="2 3">Zb18110</strain>
    </source>
</reference>
<keyword evidence="3" id="KW-1185">Reference proteome</keyword>
<feature type="compositionally biased region" description="Low complexity" evidence="1">
    <location>
        <begin position="12"/>
        <end position="25"/>
    </location>
</feature>